<sequence>MALEDAQNLDGGEKCEPTQALRVAGSHTKSESSTPAAPPNLSPSADKHFMQQPPSPSLSRIPDCLLQPTSSLKSKPLSFTLVSTYTIAYLLVSVSQGPRSSCFHVSVRERHHGQADKIHGGEASSETLSLFVLVFSLIILTVEHTLRFDDGLPTCPGKSTLPSFGQFHAWGPGMSSLAVRGTLVDHLNLLPLGSQPRCLRLLSVIDYLCSCLSSTVVARAPFQACPNSSRTPLLCLSLLQAPISSSFNLDPKLAGDDNTNEPSPDFEAEGCTPFIGVFTDAFPGLLRSGESDTPVVPPAHPSGHFVYNSNRDLSFKICSRAKLS</sequence>
<accession>A0A4S8LDD7</accession>
<organism evidence="2 3">
    <name type="scientific">Dendrothele bispora (strain CBS 962.96)</name>
    <dbReference type="NCBI Taxonomy" id="1314807"/>
    <lineage>
        <taxon>Eukaryota</taxon>
        <taxon>Fungi</taxon>
        <taxon>Dikarya</taxon>
        <taxon>Basidiomycota</taxon>
        <taxon>Agaricomycotina</taxon>
        <taxon>Agaricomycetes</taxon>
        <taxon>Agaricomycetidae</taxon>
        <taxon>Agaricales</taxon>
        <taxon>Agaricales incertae sedis</taxon>
        <taxon>Dendrothele</taxon>
    </lineage>
</organism>
<dbReference type="AlphaFoldDB" id="A0A4S8LDD7"/>
<evidence type="ECO:0000256" key="1">
    <source>
        <dbReference type="SAM" id="MobiDB-lite"/>
    </source>
</evidence>
<dbReference type="Proteomes" id="UP000297245">
    <property type="component" value="Unassembled WGS sequence"/>
</dbReference>
<reference evidence="2 3" key="1">
    <citation type="journal article" date="2019" name="Nat. Ecol. Evol.">
        <title>Megaphylogeny resolves global patterns of mushroom evolution.</title>
        <authorList>
            <person name="Varga T."/>
            <person name="Krizsan K."/>
            <person name="Foldi C."/>
            <person name="Dima B."/>
            <person name="Sanchez-Garcia M."/>
            <person name="Sanchez-Ramirez S."/>
            <person name="Szollosi G.J."/>
            <person name="Szarkandi J.G."/>
            <person name="Papp V."/>
            <person name="Albert L."/>
            <person name="Andreopoulos W."/>
            <person name="Angelini C."/>
            <person name="Antonin V."/>
            <person name="Barry K.W."/>
            <person name="Bougher N.L."/>
            <person name="Buchanan P."/>
            <person name="Buyck B."/>
            <person name="Bense V."/>
            <person name="Catcheside P."/>
            <person name="Chovatia M."/>
            <person name="Cooper J."/>
            <person name="Damon W."/>
            <person name="Desjardin D."/>
            <person name="Finy P."/>
            <person name="Geml J."/>
            <person name="Haridas S."/>
            <person name="Hughes K."/>
            <person name="Justo A."/>
            <person name="Karasinski D."/>
            <person name="Kautmanova I."/>
            <person name="Kiss B."/>
            <person name="Kocsube S."/>
            <person name="Kotiranta H."/>
            <person name="LaButti K.M."/>
            <person name="Lechner B.E."/>
            <person name="Liimatainen K."/>
            <person name="Lipzen A."/>
            <person name="Lukacs Z."/>
            <person name="Mihaltcheva S."/>
            <person name="Morgado L.N."/>
            <person name="Niskanen T."/>
            <person name="Noordeloos M.E."/>
            <person name="Ohm R.A."/>
            <person name="Ortiz-Santana B."/>
            <person name="Ovrebo C."/>
            <person name="Racz N."/>
            <person name="Riley R."/>
            <person name="Savchenko A."/>
            <person name="Shiryaev A."/>
            <person name="Soop K."/>
            <person name="Spirin V."/>
            <person name="Szebenyi C."/>
            <person name="Tomsovsky M."/>
            <person name="Tulloss R.E."/>
            <person name="Uehling J."/>
            <person name="Grigoriev I.V."/>
            <person name="Vagvolgyi C."/>
            <person name="Papp T."/>
            <person name="Martin F.M."/>
            <person name="Miettinen O."/>
            <person name="Hibbett D.S."/>
            <person name="Nagy L.G."/>
        </authorList>
    </citation>
    <scope>NUCLEOTIDE SEQUENCE [LARGE SCALE GENOMIC DNA]</scope>
    <source>
        <strain evidence="2 3">CBS 962.96</strain>
    </source>
</reference>
<dbReference type="EMBL" id="ML179472">
    <property type="protein sequence ID" value="THU86922.1"/>
    <property type="molecule type" value="Genomic_DNA"/>
</dbReference>
<name>A0A4S8LDD7_DENBC</name>
<protein>
    <submittedName>
        <fullName evidence="2">Uncharacterized protein</fullName>
    </submittedName>
</protein>
<feature type="region of interest" description="Disordered" evidence="1">
    <location>
        <begin position="1"/>
        <end position="60"/>
    </location>
</feature>
<evidence type="ECO:0000313" key="3">
    <source>
        <dbReference type="Proteomes" id="UP000297245"/>
    </source>
</evidence>
<gene>
    <name evidence="2" type="ORF">K435DRAFT_867768</name>
</gene>
<proteinExistence type="predicted"/>
<keyword evidence="3" id="KW-1185">Reference proteome</keyword>
<evidence type="ECO:0000313" key="2">
    <source>
        <dbReference type="EMBL" id="THU86922.1"/>
    </source>
</evidence>